<dbReference type="EMBL" id="JAGYWB010000017">
    <property type="protein sequence ID" value="KAI0494895.1"/>
    <property type="molecule type" value="Genomic_DNA"/>
</dbReference>
<comment type="caution">
    <text evidence="1">The sequence shown here is derived from an EMBL/GenBank/DDBJ whole genome shotgun (WGS) entry which is preliminary data.</text>
</comment>
<protein>
    <submittedName>
        <fullName evidence="1">Uncharacterized protein</fullName>
    </submittedName>
</protein>
<name>A0A8T3AKX7_DENNO</name>
<sequence>MKKKTFLTTNKHHFIYSFYFNNCKSVIKRKRSWKTSFSPTLMKFPNIKPTSLHLNYENSKLNYEACCRKKPLDDFNRKINKNVRANISPNVKIHFP</sequence>
<evidence type="ECO:0000313" key="2">
    <source>
        <dbReference type="Proteomes" id="UP000829196"/>
    </source>
</evidence>
<proteinExistence type="predicted"/>
<organism evidence="1 2">
    <name type="scientific">Dendrobium nobile</name>
    <name type="common">Orchid</name>
    <dbReference type="NCBI Taxonomy" id="94219"/>
    <lineage>
        <taxon>Eukaryota</taxon>
        <taxon>Viridiplantae</taxon>
        <taxon>Streptophyta</taxon>
        <taxon>Embryophyta</taxon>
        <taxon>Tracheophyta</taxon>
        <taxon>Spermatophyta</taxon>
        <taxon>Magnoliopsida</taxon>
        <taxon>Liliopsida</taxon>
        <taxon>Asparagales</taxon>
        <taxon>Orchidaceae</taxon>
        <taxon>Epidendroideae</taxon>
        <taxon>Malaxideae</taxon>
        <taxon>Dendrobiinae</taxon>
        <taxon>Dendrobium</taxon>
    </lineage>
</organism>
<evidence type="ECO:0000313" key="1">
    <source>
        <dbReference type="EMBL" id="KAI0494895.1"/>
    </source>
</evidence>
<gene>
    <name evidence="1" type="ORF">KFK09_025041</name>
</gene>
<accession>A0A8T3AKX7</accession>
<dbReference type="Proteomes" id="UP000829196">
    <property type="component" value="Unassembled WGS sequence"/>
</dbReference>
<dbReference type="AlphaFoldDB" id="A0A8T3AKX7"/>
<keyword evidence="2" id="KW-1185">Reference proteome</keyword>
<reference evidence="1" key="1">
    <citation type="journal article" date="2022" name="Front. Genet.">
        <title>Chromosome-Scale Assembly of the Dendrobium nobile Genome Provides Insights Into the Molecular Mechanism of the Biosynthesis of the Medicinal Active Ingredient of Dendrobium.</title>
        <authorList>
            <person name="Xu Q."/>
            <person name="Niu S.-C."/>
            <person name="Li K.-L."/>
            <person name="Zheng P.-J."/>
            <person name="Zhang X.-J."/>
            <person name="Jia Y."/>
            <person name="Liu Y."/>
            <person name="Niu Y.-X."/>
            <person name="Yu L.-H."/>
            <person name="Chen D.-F."/>
            <person name="Zhang G.-Q."/>
        </authorList>
    </citation>
    <scope>NUCLEOTIDE SEQUENCE</scope>
    <source>
        <tissue evidence="1">Leaf</tissue>
    </source>
</reference>